<proteinExistence type="predicted"/>
<dbReference type="AlphaFoldDB" id="A0A382ZGH7"/>
<reference evidence="1" key="1">
    <citation type="submission" date="2018-05" db="EMBL/GenBank/DDBJ databases">
        <authorList>
            <person name="Lanie J.A."/>
            <person name="Ng W.-L."/>
            <person name="Kazmierczak K.M."/>
            <person name="Andrzejewski T.M."/>
            <person name="Davidsen T.M."/>
            <person name="Wayne K.J."/>
            <person name="Tettelin H."/>
            <person name="Glass J.I."/>
            <person name="Rusch D."/>
            <person name="Podicherti R."/>
            <person name="Tsui H.-C.T."/>
            <person name="Winkler M.E."/>
        </authorList>
    </citation>
    <scope>NUCLEOTIDE SEQUENCE</scope>
</reference>
<dbReference type="EMBL" id="UINC01183653">
    <property type="protein sequence ID" value="SVD94513.1"/>
    <property type="molecule type" value="Genomic_DNA"/>
</dbReference>
<evidence type="ECO:0000313" key="1">
    <source>
        <dbReference type="EMBL" id="SVD94513.1"/>
    </source>
</evidence>
<gene>
    <name evidence="1" type="ORF">METZ01_LOCUS447367</name>
</gene>
<protein>
    <submittedName>
        <fullName evidence="1">Uncharacterized protein</fullName>
    </submittedName>
</protein>
<accession>A0A382ZGH7</accession>
<name>A0A382ZGH7_9ZZZZ</name>
<organism evidence="1">
    <name type="scientific">marine metagenome</name>
    <dbReference type="NCBI Taxonomy" id="408172"/>
    <lineage>
        <taxon>unclassified sequences</taxon>
        <taxon>metagenomes</taxon>
        <taxon>ecological metagenomes</taxon>
    </lineage>
</organism>
<sequence length="144" mass="17611">MKHIYHRVRYVEDAIVNKLQKHPSSELGRDLLFVRFFRVRLNSRLAVNTKNWYPINVEDYISWQLTQFELWQKEGKSKHAFKRGYGYDIDYLELELELNAIVDNDDWGKLTEEINCIWRRWGFHKKYIIPNSAQYKNDLDKWEI</sequence>